<dbReference type="Gene3D" id="3.40.140.10">
    <property type="entry name" value="Cytidine Deaminase, domain 2"/>
    <property type="match status" value="1"/>
</dbReference>
<dbReference type="InterPro" id="IPR016193">
    <property type="entry name" value="Cytidine_deaminase-like"/>
</dbReference>
<sequence length="252" mass="27436">MIKKNNSHPLLEQQSCYARVWSQLLVKQAQAFPLHLIKISQSNGAHCSEIRVFWLAPPSAWKMLKTLFGCECLTVYARTMENSDIFAQAGQSRLSESIRAPQFTPLSHFLLHQFGPHDLLSSSTPLLLETHHNALTFLPNHTVDDDYHLHNHKLKNAALEAANKSHAPYTASPSSVALLNRDGIFTKALTWNPSLLIPASALSSCKRGGDGSAVVNLNCRQLAHGGSMGYGVAMATCCKEHGEAVAADNGGT</sequence>
<name>A0A4D6L6T4_VIGUN</name>
<evidence type="ECO:0000313" key="2">
    <source>
        <dbReference type="EMBL" id="QCD84208.1"/>
    </source>
</evidence>
<dbReference type="EMBL" id="CP039346">
    <property type="protein sequence ID" value="QCD84208.1"/>
    <property type="molecule type" value="Genomic_DNA"/>
</dbReference>
<dbReference type="Proteomes" id="UP000501690">
    <property type="component" value="Linkage Group LG2"/>
</dbReference>
<protein>
    <submittedName>
        <fullName evidence="2">Cytidine deaminase</fullName>
    </submittedName>
</protein>
<dbReference type="AlphaFoldDB" id="A0A4D6L6T4"/>
<organism evidence="2 3">
    <name type="scientific">Vigna unguiculata</name>
    <name type="common">Cowpea</name>
    <dbReference type="NCBI Taxonomy" id="3917"/>
    <lineage>
        <taxon>Eukaryota</taxon>
        <taxon>Viridiplantae</taxon>
        <taxon>Streptophyta</taxon>
        <taxon>Embryophyta</taxon>
        <taxon>Tracheophyta</taxon>
        <taxon>Spermatophyta</taxon>
        <taxon>Magnoliopsida</taxon>
        <taxon>eudicotyledons</taxon>
        <taxon>Gunneridae</taxon>
        <taxon>Pentapetalae</taxon>
        <taxon>rosids</taxon>
        <taxon>fabids</taxon>
        <taxon>Fabales</taxon>
        <taxon>Fabaceae</taxon>
        <taxon>Papilionoideae</taxon>
        <taxon>50 kb inversion clade</taxon>
        <taxon>NPAAA clade</taxon>
        <taxon>indigoferoid/millettioid clade</taxon>
        <taxon>Phaseoleae</taxon>
        <taxon>Vigna</taxon>
    </lineage>
</organism>
<accession>A0A4D6L6T4</accession>
<proteinExistence type="predicted"/>
<evidence type="ECO:0000259" key="1">
    <source>
        <dbReference type="Pfam" id="PF08211"/>
    </source>
</evidence>
<dbReference type="InterPro" id="IPR013171">
    <property type="entry name" value="Cyd/dCyd_deaminase_Zn-bd"/>
</dbReference>
<evidence type="ECO:0000313" key="3">
    <source>
        <dbReference type="Proteomes" id="UP000501690"/>
    </source>
</evidence>
<dbReference type="SUPFAM" id="SSF53927">
    <property type="entry name" value="Cytidine deaminase-like"/>
    <property type="match status" value="1"/>
</dbReference>
<dbReference type="GO" id="GO:0004126">
    <property type="term" value="F:cytidine deaminase activity"/>
    <property type="evidence" value="ECO:0007669"/>
    <property type="project" value="InterPro"/>
</dbReference>
<dbReference type="Pfam" id="PF08211">
    <property type="entry name" value="dCMP_cyt_deam_2"/>
    <property type="match status" value="1"/>
</dbReference>
<feature type="domain" description="Cytidine/deoxycytidylate deaminase zinc-binding" evidence="1">
    <location>
        <begin position="106"/>
        <end position="212"/>
    </location>
</feature>
<reference evidence="2 3" key="1">
    <citation type="submission" date="2019-04" db="EMBL/GenBank/DDBJ databases">
        <title>An improved genome assembly and genetic linkage map for asparagus bean, Vigna unguiculata ssp. sesquipedialis.</title>
        <authorList>
            <person name="Xia Q."/>
            <person name="Zhang R."/>
            <person name="Dong Y."/>
        </authorList>
    </citation>
    <scope>NUCLEOTIDE SEQUENCE [LARGE SCALE GENOMIC DNA]</scope>
    <source>
        <tissue evidence="2">Leaf</tissue>
    </source>
</reference>
<dbReference type="GO" id="GO:0008270">
    <property type="term" value="F:zinc ion binding"/>
    <property type="evidence" value="ECO:0007669"/>
    <property type="project" value="InterPro"/>
</dbReference>
<keyword evidence="3" id="KW-1185">Reference proteome</keyword>
<gene>
    <name evidence="2" type="ORF">DEO72_LG2g4558</name>
</gene>